<dbReference type="EMBL" id="CP059066">
    <property type="protein sequence ID" value="QSQ09182.1"/>
    <property type="molecule type" value="Genomic_DNA"/>
</dbReference>
<feature type="domain" description="Peptidase U32 collagenase" evidence="1">
    <location>
        <begin position="392"/>
        <end position="512"/>
    </location>
</feature>
<dbReference type="PROSITE" id="PS01276">
    <property type="entry name" value="PEPTIDASE_U32"/>
    <property type="match status" value="1"/>
</dbReference>
<dbReference type="RefSeq" id="WP_206706541.1">
    <property type="nucleotide sequence ID" value="NZ_CP059066.1"/>
</dbReference>
<organism evidence="2 3">
    <name type="scientific">Koleobacter methoxysyntrophicus</name>
    <dbReference type="NCBI Taxonomy" id="2751313"/>
    <lineage>
        <taxon>Bacteria</taxon>
        <taxon>Bacillati</taxon>
        <taxon>Bacillota</taxon>
        <taxon>Clostridia</taxon>
        <taxon>Koleobacterales</taxon>
        <taxon>Koleobacteraceae</taxon>
        <taxon>Koleobacter</taxon>
    </lineage>
</organism>
<dbReference type="InterPro" id="IPR020988">
    <property type="entry name" value="Pept_U32_collagenase"/>
</dbReference>
<evidence type="ECO:0000259" key="1">
    <source>
        <dbReference type="Pfam" id="PF12392"/>
    </source>
</evidence>
<dbReference type="Pfam" id="PF12392">
    <property type="entry name" value="DUF3656"/>
    <property type="match status" value="1"/>
</dbReference>
<keyword evidence="2" id="KW-0378">Hydrolase</keyword>
<reference evidence="2" key="1">
    <citation type="submission" date="2020-07" db="EMBL/GenBank/DDBJ databases">
        <title>Koleobacter methoxysyntrophicus gen. nov., sp. nov., a novel anaerobic bacterium isolated from deep subsurface oil field and proposal of Koleobacterales ord. nov. in the phylum Firmicutes.</title>
        <authorList>
            <person name="Sakamoto S."/>
            <person name="Tamaki H."/>
        </authorList>
    </citation>
    <scope>NUCLEOTIDE SEQUENCE</scope>
    <source>
        <strain evidence="2">NRmbB1</strain>
    </source>
</reference>
<dbReference type="GO" id="GO:0006508">
    <property type="term" value="P:proteolysis"/>
    <property type="evidence" value="ECO:0007669"/>
    <property type="project" value="UniProtKB-KW"/>
</dbReference>
<evidence type="ECO:0000313" key="3">
    <source>
        <dbReference type="Proteomes" id="UP000662904"/>
    </source>
</evidence>
<accession>A0A8A0RMS1</accession>
<dbReference type="PANTHER" id="PTHR30217">
    <property type="entry name" value="PEPTIDASE U32 FAMILY"/>
    <property type="match status" value="1"/>
</dbReference>
<dbReference type="EC" id="3.4.-.-" evidence="2"/>
<dbReference type="KEGG" id="kme:H0A61_01541"/>
<name>A0A8A0RMS1_9FIRM</name>
<gene>
    <name evidence="2" type="primary">ydcP_1</name>
    <name evidence="2" type="ORF">H0A61_01541</name>
</gene>
<dbReference type="InterPro" id="IPR015813">
    <property type="entry name" value="Pyrv/PenolPyrv_kinase-like_dom"/>
</dbReference>
<proteinExistence type="predicted"/>
<dbReference type="AlphaFoldDB" id="A0A8A0RMS1"/>
<keyword evidence="3" id="KW-1185">Reference proteome</keyword>
<keyword evidence="2" id="KW-0645">Protease</keyword>
<evidence type="ECO:0000313" key="2">
    <source>
        <dbReference type="EMBL" id="QSQ09182.1"/>
    </source>
</evidence>
<dbReference type="Pfam" id="PF01136">
    <property type="entry name" value="Peptidase_U32"/>
    <property type="match status" value="2"/>
</dbReference>
<sequence length="838" mass="94525">MLNSLPELLAPAGSWDSFRAAVENGADAVYLGGKAFSARSYAANFDNHEVERAVEYAHLRGVRIYVTVNTLLDNGELMQAAEYTRFLNNIGVDGIIVQDLGLLHIIKNSLPDMEIHASTQMTIHNIEGAKALEEMGVNRIVLARELSLEEIKEIARETAVELEVFVHGALCFCYSGQCLMSSLIGGRSGNRGKCAQPCRLKFSLKASDGRIVMEDKHILSPKDLNMIKFLPELVNISGIKALKIEGRMKRPEYVAVVTRAYRRALDRIRDNPECFNIEDEEYRELIQIFSRGFTTGYYYGRPGRNMMSYESGKNRGLLIGKVQNVDKGGLSFIRLYGSLSRGDGIEVWSRKGNSYGTTIDYMEINGEKAEKGSRGQIAGIKMRGRVHQGDLVYKTSDIGLIARAQQSFAGEKPLRKIPVVMEAELMAGKPLSLKIKDLDGNEVTVFSKSYVERAVNKPLTESDIRSKLDRLGNTPYRLESLKIKMDNGVTLPFRELNETRRQGVDLLSKERIRRYTRKGIEYRDFQDRIFPLFISEGQQTTKKKTSLTVRVDSVRGVKIACESGADEIYFGGEGFFGKGFCIGEYREALEIAGRYDKKMYFALPRITDVAQMEEIKGRIKVLKDLKPYGFLASNIGILYELKEYDVNCIADFPLNVFNSLTAKVLNERFNVSRITLSPELRLSQIRDIVSGPTFMELEVIGHGFLPMMVTKHCIIQSIVLGGSPNECAGICKKGEEYVLLDRMKKEFPLWQDDNCHTHIMNCVELMTLEEVPQLVNTGIFSLRIEGRRREYGLAEVIRVYRKVLDMGDEGLDSPDVQKFIESMKTRGYTKGHLLRGVE</sequence>
<dbReference type="Proteomes" id="UP000662904">
    <property type="component" value="Chromosome"/>
</dbReference>
<dbReference type="InterPro" id="IPR001539">
    <property type="entry name" value="Peptidase_U32"/>
</dbReference>
<dbReference type="PANTHER" id="PTHR30217:SF10">
    <property type="entry name" value="23S RRNA 5-HYDROXYCYTIDINE C2501 SYNTHASE"/>
    <property type="match status" value="1"/>
</dbReference>
<dbReference type="InterPro" id="IPR051454">
    <property type="entry name" value="RNA/ubiquinone_mod_enzymes"/>
</dbReference>
<protein>
    <submittedName>
        <fullName evidence="2">Putative protease YdcP</fullName>
        <ecNumber evidence="2">3.4.-.-</ecNumber>
    </submittedName>
</protein>
<dbReference type="SUPFAM" id="SSF51621">
    <property type="entry name" value="Phosphoenolpyruvate/pyruvate domain"/>
    <property type="match status" value="1"/>
</dbReference>
<dbReference type="GO" id="GO:0008233">
    <property type="term" value="F:peptidase activity"/>
    <property type="evidence" value="ECO:0007669"/>
    <property type="project" value="UniProtKB-KW"/>
</dbReference>